<organism evidence="1 2">
    <name type="scientific">Bodo saltans</name>
    <name type="common">Flagellated protozoan</name>
    <dbReference type="NCBI Taxonomy" id="75058"/>
    <lineage>
        <taxon>Eukaryota</taxon>
        <taxon>Discoba</taxon>
        <taxon>Euglenozoa</taxon>
        <taxon>Kinetoplastea</taxon>
        <taxon>Metakinetoplastina</taxon>
        <taxon>Eubodonida</taxon>
        <taxon>Bodonidae</taxon>
        <taxon>Bodo</taxon>
    </lineage>
</organism>
<protein>
    <submittedName>
        <fullName evidence="1">Uncharacterized protein</fullName>
    </submittedName>
</protein>
<evidence type="ECO:0000313" key="2">
    <source>
        <dbReference type="Proteomes" id="UP000051952"/>
    </source>
</evidence>
<gene>
    <name evidence="1" type="ORF">BSAL_11465</name>
</gene>
<accession>A0A0S4JBY8</accession>
<dbReference type="AlphaFoldDB" id="A0A0S4JBY8"/>
<dbReference type="Proteomes" id="UP000051952">
    <property type="component" value="Unassembled WGS sequence"/>
</dbReference>
<reference evidence="2" key="1">
    <citation type="submission" date="2015-09" db="EMBL/GenBank/DDBJ databases">
        <authorList>
            <consortium name="Pathogen Informatics"/>
        </authorList>
    </citation>
    <scope>NUCLEOTIDE SEQUENCE [LARGE SCALE GENOMIC DNA]</scope>
    <source>
        <strain evidence="2">Lake Konstanz</strain>
    </source>
</reference>
<proteinExistence type="predicted"/>
<dbReference type="VEuPathDB" id="TriTrypDB:BSAL_11465"/>
<dbReference type="EMBL" id="CYKH01001573">
    <property type="protein sequence ID" value="CUG87690.1"/>
    <property type="molecule type" value="Genomic_DNA"/>
</dbReference>
<name>A0A0S4JBY8_BODSA</name>
<evidence type="ECO:0000313" key="1">
    <source>
        <dbReference type="EMBL" id="CUG87690.1"/>
    </source>
</evidence>
<sequence length="415" mass="45179">MWVGFNASYLHLCQRQFDASLITQLTSNSICDIVVLRFSFLSPGEVTTKMSTGERYLQTKCSVNSRMPLVDRLQPIQGTSERALSEAPAPRSAFLQRRHPIESTYNASLRSAVRSASDVPTRERDNYNETVGMRAILEATASSRNAAGGSTVDGATTAVRSGGGSVVVLPVSSQRGEYNAGSRFIPAEQLTFYSTVRKEEQPHESSKGGQLQILAKRQTAPEYQPPQQDWSPLLETMSSRRSAAGSGWAGAKSTDSSVRLVNGVVVHHEDDVKNYRPPYRTAYQTEFRSTQTLLPVSLDGSFSTQRAALSFHSSSRDLFKGTPKSVPPRALPNFVGHVPHHERNLAQIKGDGVEILRPHSKCTVNLASSKGVDSGARGRSEVRSAASLGSTVMGFYTQQAVNASATEKAMNRRVV</sequence>
<keyword evidence="2" id="KW-1185">Reference proteome</keyword>